<dbReference type="Proteomes" id="UP000603227">
    <property type="component" value="Unassembled WGS sequence"/>
</dbReference>
<dbReference type="Gene3D" id="1.25.40.10">
    <property type="entry name" value="Tetratricopeptide repeat domain"/>
    <property type="match status" value="1"/>
</dbReference>
<protein>
    <recommendedName>
        <fullName evidence="3">Tetratricopeptide repeat protein</fullName>
    </recommendedName>
</protein>
<dbReference type="InterPro" id="IPR011990">
    <property type="entry name" value="TPR-like_helical_dom_sf"/>
</dbReference>
<name>A0A918YXU9_9ACTN</name>
<gene>
    <name evidence="1" type="ORF">GCM10017771_44410</name>
</gene>
<evidence type="ECO:0000313" key="2">
    <source>
        <dbReference type="Proteomes" id="UP000603227"/>
    </source>
</evidence>
<reference evidence="1" key="1">
    <citation type="journal article" date="2014" name="Int. J. Syst. Evol. Microbiol.">
        <title>Complete genome sequence of Corynebacterium casei LMG S-19264T (=DSM 44701T), isolated from a smear-ripened cheese.</title>
        <authorList>
            <consortium name="US DOE Joint Genome Institute (JGI-PGF)"/>
            <person name="Walter F."/>
            <person name="Albersmeier A."/>
            <person name="Kalinowski J."/>
            <person name="Ruckert C."/>
        </authorList>
    </citation>
    <scope>NUCLEOTIDE SEQUENCE</scope>
    <source>
        <strain evidence="1">CGMCC 4.7403</strain>
    </source>
</reference>
<comment type="caution">
    <text evidence="1">The sequence shown here is derived from an EMBL/GenBank/DDBJ whole genome shotgun (WGS) entry which is preliminary data.</text>
</comment>
<evidence type="ECO:0000313" key="1">
    <source>
        <dbReference type="EMBL" id="GHE28999.1"/>
    </source>
</evidence>
<proteinExistence type="predicted"/>
<organism evidence="1 2">
    <name type="scientific">Streptomyces capitiformicae</name>
    <dbReference type="NCBI Taxonomy" id="2014920"/>
    <lineage>
        <taxon>Bacteria</taxon>
        <taxon>Bacillati</taxon>
        <taxon>Actinomycetota</taxon>
        <taxon>Actinomycetes</taxon>
        <taxon>Kitasatosporales</taxon>
        <taxon>Streptomycetaceae</taxon>
        <taxon>Streptomyces</taxon>
    </lineage>
</organism>
<dbReference type="AlphaFoldDB" id="A0A918YXU9"/>
<dbReference type="EMBL" id="BNAT01000015">
    <property type="protein sequence ID" value="GHE28999.1"/>
    <property type="molecule type" value="Genomic_DNA"/>
</dbReference>
<evidence type="ECO:0008006" key="3">
    <source>
        <dbReference type="Google" id="ProtNLM"/>
    </source>
</evidence>
<dbReference type="SUPFAM" id="SSF48452">
    <property type="entry name" value="TPR-like"/>
    <property type="match status" value="1"/>
</dbReference>
<accession>A0A918YXU9</accession>
<reference evidence="1" key="2">
    <citation type="submission" date="2020-09" db="EMBL/GenBank/DDBJ databases">
        <authorList>
            <person name="Sun Q."/>
            <person name="Zhou Y."/>
        </authorList>
    </citation>
    <scope>NUCLEOTIDE SEQUENCE</scope>
    <source>
        <strain evidence="1">CGMCC 4.7403</strain>
    </source>
</reference>
<sequence>MRKSEAKELIKQAYAAWDAEEWQRAADLYERVLAHYPDEKPSAEWWYDAALGHKFLRNWEKAYELGVQAAARAPRGEGDPAYWNLGIAATIRRDWTTARDAWSGFGFELPDGEGEINGSFGVACVRLDTDGQREVVWMERLCPTRGRVVNVPVTGGRRYGEIVVHDGEPKGERVVNGTTYPVFDELLLFEPSDLPTLSVTVAAAERTDLESLLALFTDHDFGAEPASSVQTYCACCSEGTIHKEQGVHAGTQRVSLAAPEDEARGLLDRWAGETAAGRSWSGLEVMDQAAMKPS</sequence>
<dbReference type="RefSeq" id="WP_189784227.1">
    <property type="nucleotide sequence ID" value="NZ_BNAT01000015.1"/>
</dbReference>
<keyword evidence="2" id="KW-1185">Reference proteome</keyword>